<keyword evidence="2" id="KW-0472">Membrane</keyword>
<keyword evidence="2" id="KW-0812">Transmembrane</keyword>
<keyword evidence="2" id="KW-1133">Transmembrane helix</keyword>
<feature type="transmembrane region" description="Helical" evidence="2">
    <location>
        <begin position="12"/>
        <end position="40"/>
    </location>
</feature>
<protein>
    <submittedName>
        <fullName evidence="3">Uncharacterized protein</fullName>
    </submittedName>
</protein>
<comment type="caution">
    <text evidence="3">The sequence shown here is derived from an EMBL/GenBank/DDBJ whole genome shotgun (WGS) entry which is preliminary data.</text>
</comment>
<accession>A0ABR3ZV20</accession>
<evidence type="ECO:0000313" key="3">
    <source>
        <dbReference type="EMBL" id="KAL2036985.1"/>
    </source>
</evidence>
<keyword evidence="4" id="KW-1185">Reference proteome</keyword>
<sequence>MDYLSVALTVLYYIVYPIFYLLSLLLSILAVVTAPLLHLGHYLLYALWYPIHFLGKFETLYIFFGVAVLIGVLTGTSLHYVSGFMLSLLDLKSQPEEQRGRTLASFRRDKQGRLEDPLTTFEPRVGGLPMNNIMPNDEYVERDWSKQGRKKGRNDLIPPNIILEEDSTEDDF</sequence>
<dbReference type="EMBL" id="JBEFKJ010000046">
    <property type="protein sequence ID" value="KAL2036985.1"/>
    <property type="molecule type" value="Genomic_DNA"/>
</dbReference>
<organism evidence="3 4">
    <name type="scientific">Stereocaulon virgatum</name>
    <dbReference type="NCBI Taxonomy" id="373712"/>
    <lineage>
        <taxon>Eukaryota</taxon>
        <taxon>Fungi</taxon>
        <taxon>Dikarya</taxon>
        <taxon>Ascomycota</taxon>
        <taxon>Pezizomycotina</taxon>
        <taxon>Lecanoromycetes</taxon>
        <taxon>OSLEUM clade</taxon>
        <taxon>Lecanoromycetidae</taxon>
        <taxon>Lecanorales</taxon>
        <taxon>Lecanorineae</taxon>
        <taxon>Stereocaulaceae</taxon>
        <taxon>Stereocaulon</taxon>
    </lineage>
</organism>
<feature type="transmembrane region" description="Helical" evidence="2">
    <location>
        <begin position="60"/>
        <end position="89"/>
    </location>
</feature>
<evidence type="ECO:0000313" key="4">
    <source>
        <dbReference type="Proteomes" id="UP001590950"/>
    </source>
</evidence>
<proteinExistence type="predicted"/>
<feature type="region of interest" description="Disordered" evidence="1">
    <location>
        <begin position="144"/>
        <end position="172"/>
    </location>
</feature>
<reference evidence="3 4" key="1">
    <citation type="submission" date="2024-09" db="EMBL/GenBank/DDBJ databases">
        <title>Rethinking Asexuality: The Enigmatic Case of Functional Sexual Genes in Lepraria (Stereocaulaceae).</title>
        <authorList>
            <person name="Doellman M."/>
            <person name="Sun Y."/>
            <person name="Barcenas-Pena A."/>
            <person name="Lumbsch H.T."/>
            <person name="Grewe F."/>
        </authorList>
    </citation>
    <scope>NUCLEOTIDE SEQUENCE [LARGE SCALE GENOMIC DNA]</scope>
    <source>
        <strain evidence="3 4">Mercado 3170</strain>
    </source>
</reference>
<evidence type="ECO:0000256" key="2">
    <source>
        <dbReference type="SAM" id="Phobius"/>
    </source>
</evidence>
<name>A0ABR3ZV20_9LECA</name>
<evidence type="ECO:0000256" key="1">
    <source>
        <dbReference type="SAM" id="MobiDB-lite"/>
    </source>
</evidence>
<gene>
    <name evidence="3" type="ORF">N7G274_010270</name>
</gene>
<feature type="compositionally biased region" description="Acidic residues" evidence="1">
    <location>
        <begin position="163"/>
        <end position="172"/>
    </location>
</feature>
<dbReference type="Proteomes" id="UP001590950">
    <property type="component" value="Unassembled WGS sequence"/>
</dbReference>